<dbReference type="PANTHER" id="PTHR31834:SF1">
    <property type="entry name" value="INITIATION-SPECIFIC ALPHA-1,6-MANNOSYLTRANSFERASE"/>
    <property type="match status" value="1"/>
</dbReference>
<dbReference type="Gene3D" id="3.90.550.20">
    <property type="match status" value="1"/>
</dbReference>
<dbReference type="GO" id="GO:0000009">
    <property type="term" value="F:alpha-1,6-mannosyltransferase activity"/>
    <property type="evidence" value="ECO:0007669"/>
    <property type="project" value="InterPro"/>
</dbReference>
<reference evidence="1 2" key="2">
    <citation type="journal article" date="2008" name="Nature">
        <title>The Phaeodactylum genome reveals the evolutionary history of diatom genomes.</title>
        <authorList>
            <person name="Bowler C."/>
            <person name="Allen A.E."/>
            <person name="Badger J.H."/>
            <person name="Grimwood J."/>
            <person name="Jabbari K."/>
            <person name="Kuo A."/>
            <person name="Maheswari U."/>
            <person name="Martens C."/>
            <person name="Maumus F."/>
            <person name="Otillar R.P."/>
            <person name="Rayko E."/>
            <person name="Salamov A."/>
            <person name="Vandepoele K."/>
            <person name="Beszteri B."/>
            <person name="Gruber A."/>
            <person name="Heijde M."/>
            <person name="Katinka M."/>
            <person name="Mock T."/>
            <person name="Valentin K."/>
            <person name="Verret F."/>
            <person name="Berges J.A."/>
            <person name="Brownlee C."/>
            <person name="Cadoret J.P."/>
            <person name="Chiovitti A."/>
            <person name="Choi C.J."/>
            <person name="Coesel S."/>
            <person name="De Martino A."/>
            <person name="Detter J.C."/>
            <person name="Durkin C."/>
            <person name="Falciatore A."/>
            <person name="Fournet J."/>
            <person name="Haruta M."/>
            <person name="Huysman M.J."/>
            <person name="Jenkins B.D."/>
            <person name="Jiroutova K."/>
            <person name="Jorgensen R.E."/>
            <person name="Joubert Y."/>
            <person name="Kaplan A."/>
            <person name="Kroger N."/>
            <person name="Kroth P.G."/>
            <person name="La Roche J."/>
            <person name="Lindquist E."/>
            <person name="Lommer M."/>
            <person name="Martin-Jezequel V."/>
            <person name="Lopez P.J."/>
            <person name="Lucas S."/>
            <person name="Mangogna M."/>
            <person name="McGinnis K."/>
            <person name="Medlin L.K."/>
            <person name="Montsant A."/>
            <person name="Oudot-Le Secq M.P."/>
            <person name="Napoli C."/>
            <person name="Obornik M."/>
            <person name="Parker M.S."/>
            <person name="Petit J.L."/>
            <person name="Porcel B.M."/>
            <person name="Poulsen N."/>
            <person name="Robison M."/>
            <person name="Rychlewski L."/>
            <person name="Rynearson T.A."/>
            <person name="Schmutz J."/>
            <person name="Shapiro H."/>
            <person name="Siaut M."/>
            <person name="Stanley M."/>
            <person name="Sussman M.R."/>
            <person name="Taylor A.R."/>
            <person name="Vardi A."/>
            <person name="von Dassow P."/>
            <person name="Vyverman W."/>
            <person name="Willis A."/>
            <person name="Wyrwicz L.S."/>
            <person name="Rokhsar D.S."/>
            <person name="Weissenbach J."/>
            <person name="Armbrust E.V."/>
            <person name="Green B.R."/>
            <person name="Van de Peer Y."/>
            <person name="Grigoriev I.V."/>
        </authorList>
    </citation>
    <scope>NUCLEOTIDE SEQUENCE [LARGE SCALE GENOMIC DNA]</scope>
    <source>
        <strain evidence="1 2">CCMP1335</strain>
    </source>
</reference>
<dbReference type="eggNOG" id="ENOG502T5QD">
    <property type="taxonomic scope" value="Eukaryota"/>
</dbReference>
<gene>
    <name evidence="1" type="ORF">THAPSDRAFT_261181</name>
</gene>
<dbReference type="Proteomes" id="UP000001449">
    <property type="component" value="Chromosome 2"/>
</dbReference>
<sequence>MSPTTNYSTLFPPFIFRTINKLEDHPKEKSYVIGCQQQNKSYKQMLYNDHSCLDFVSQQYPEFLDVYTTLPRKVMKADMWRLLILHHYGGVYLDMDCECKKPIDEWG</sequence>
<protein>
    <submittedName>
        <fullName evidence="1">Uncharacterized protein</fullName>
    </submittedName>
</protein>
<dbReference type="Pfam" id="PF04488">
    <property type="entry name" value="Gly_transf_sug"/>
    <property type="match status" value="1"/>
</dbReference>
<proteinExistence type="predicted"/>
<dbReference type="PaxDb" id="35128-Thaps261181"/>
<dbReference type="AlphaFoldDB" id="B8BT97"/>
<feature type="non-terminal residue" evidence="1">
    <location>
        <position position="107"/>
    </location>
</feature>
<organism evidence="1 2">
    <name type="scientific">Thalassiosira pseudonana</name>
    <name type="common">Marine diatom</name>
    <name type="synonym">Cyclotella nana</name>
    <dbReference type="NCBI Taxonomy" id="35128"/>
    <lineage>
        <taxon>Eukaryota</taxon>
        <taxon>Sar</taxon>
        <taxon>Stramenopiles</taxon>
        <taxon>Ochrophyta</taxon>
        <taxon>Bacillariophyta</taxon>
        <taxon>Coscinodiscophyceae</taxon>
        <taxon>Thalassiosirophycidae</taxon>
        <taxon>Thalassiosirales</taxon>
        <taxon>Thalassiosiraceae</taxon>
        <taxon>Thalassiosira</taxon>
    </lineage>
</organism>
<dbReference type="InterPro" id="IPR039367">
    <property type="entry name" value="Och1-like"/>
</dbReference>
<dbReference type="PANTHER" id="PTHR31834">
    <property type="entry name" value="INITIATION-SPECIFIC ALPHA-1,6-MANNOSYLTRANSFERASE"/>
    <property type="match status" value="1"/>
</dbReference>
<evidence type="ECO:0000313" key="1">
    <source>
        <dbReference type="EMBL" id="EED94566.1"/>
    </source>
</evidence>
<evidence type="ECO:0000313" key="2">
    <source>
        <dbReference type="Proteomes" id="UP000001449"/>
    </source>
</evidence>
<accession>B8BT97</accession>
<name>B8BT97_THAPS</name>
<dbReference type="STRING" id="35128.B8BT97"/>
<dbReference type="KEGG" id="tps:THAPSDRAFT_261181"/>
<dbReference type="RefSeq" id="XP_002287123.1">
    <property type="nucleotide sequence ID" value="XM_002287087.1"/>
</dbReference>
<dbReference type="SUPFAM" id="SSF53448">
    <property type="entry name" value="Nucleotide-diphospho-sugar transferases"/>
    <property type="match status" value="1"/>
</dbReference>
<dbReference type="HOGENOM" id="CLU_2216900_0_0_1"/>
<dbReference type="GeneID" id="7445077"/>
<dbReference type="InterPro" id="IPR029044">
    <property type="entry name" value="Nucleotide-diphossugar_trans"/>
</dbReference>
<dbReference type="InParanoid" id="B8BT97"/>
<dbReference type="EMBL" id="CM000639">
    <property type="protein sequence ID" value="EED94566.1"/>
    <property type="molecule type" value="Genomic_DNA"/>
</dbReference>
<keyword evidence="2" id="KW-1185">Reference proteome</keyword>
<reference evidence="1 2" key="1">
    <citation type="journal article" date="2004" name="Science">
        <title>The genome of the diatom Thalassiosira pseudonana: ecology, evolution, and metabolism.</title>
        <authorList>
            <person name="Armbrust E.V."/>
            <person name="Berges J.A."/>
            <person name="Bowler C."/>
            <person name="Green B.R."/>
            <person name="Martinez D."/>
            <person name="Putnam N.H."/>
            <person name="Zhou S."/>
            <person name="Allen A.E."/>
            <person name="Apt K.E."/>
            <person name="Bechner M."/>
            <person name="Brzezinski M.A."/>
            <person name="Chaal B.K."/>
            <person name="Chiovitti A."/>
            <person name="Davis A.K."/>
            <person name="Demarest M.S."/>
            <person name="Detter J.C."/>
            <person name="Glavina T."/>
            <person name="Goodstein D."/>
            <person name="Hadi M.Z."/>
            <person name="Hellsten U."/>
            <person name="Hildebrand M."/>
            <person name="Jenkins B.D."/>
            <person name="Jurka J."/>
            <person name="Kapitonov V.V."/>
            <person name="Kroger N."/>
            <person name="Lau W.W."/>
            <person name="Lane T.W."/>
            <person name="Larimer F.W."/>
            <person name="Lippmeier J.C."/>
            <person name="Lucas S."/>
            <person name="Medina M."/>
            <person name="Montsant A."/>
            <person name="Obornik M."/>
            <person name="Parker M.S."/>
            <person name="Palenik B."/>
            <person name="Pazour G.J."/>
            <person name="Richardson P.M."/>
            <person name="Rynearson T.A."/>
            <person name="Saito M.A."/>
            <person name="Schwartz D.C."/>
            <person name="Thamatrakoln K."/>
            <person name="Valentin K."/>
            <person name="Vardi A."/>
            <person name="Wilkerson F.P."/>
            <person name="Rokhsar D.S."/>
        </authorList>
    </citation>
    <scope>NUCLEOTIDE SEQUENCE [LARGE SCALE GENOMIC DNA]</scope>
    <source>
        <strain evidence="1 2">CCMP1335</strain>
    </source>
</reference>
<dbReference type="InterPro" id="IPR007577">
    <property type="entry name" value="GlycoTrfase_DXD_sugar-bd_CS"/>
</dbReference>